<organism evidence="2 3">
    <name type="scientific">Ameiurus melas</name>
    <name type="common">Black bullhead</name>
    <name type="synonym">Silurus melas</name>
    <dbReference type="NCBI Taxonomy" id="219545"/>
    <lineage>
        <taxon>Eukaryota</taxon>
        <taxon>Metazoa</taxon>
        <taxon>Chordata</taxon>
        <taxon>Craniata</taxon>
        <taxon>Vertebrata</taxon>
        <taxon>Euteleostomi</taxon>
        <taxon>Actinopterygii</taxon>
        <taxon>Neopterygii</taxon>
        <taxon>Teleostei</taxon>
        <taxon>Ostariophysi</taxon>
        <taxon>Siluriformes</taxon>
        <taxon>Ictaluridae</taxon>
        <taxon>Ameiurus</taxon>
    </lineage>
</organism>
<evidence type="ECO:0000313" key="2">
    <source>
        <dbReference type="EMBL" id="KAF4076876.1"/>
    </source>
</evidence>
<keyword evidence="3" id="KW-1185">Reference proteome</keyword>
<reference evidence="2 3" key="1">
    <citation type="submission" date="2020-02" db="EMBL/GenBank/DDBJ databases">
        <title>A chromosome-scale genome assembly of the black bullhead catfish (Ameiurus melas).</title>
        <authorList>
            <person name="Wen M."/>
            <person name="Zham M."/>
            <person name="Cabau C."/>
            <person name="Klopp C."/>
            <person name="Donnadieu C."/>
            <person name="Roques C."/>
            <person name="Bouchez O."/>
            <person name="Lampietro C."/>
            <person name="Jouanno E."/>
            <person name="Herpin A."/>
            <person name="Louis A."/>
            <person name="Berthelot C."/>
            <person name="Parey E."/>
            <person name="Roest-Crollius H."/>
            <person name="Braasch I."/>
            <person name="Postlethwait J."/>
            <person name="Robinson-Rechavi M."/>
            <person name="Echchiki A."/>
            <person name="Begum T."/>
            <person name="Montfort J."/>
            <person name="Schartl M."/>
            <person name="Bobe J."/>
            <person name="Guiguen Y."/>
        </authorList>
    </citation>
    <scope>NUCLEOTIDE SEQUENCE [LARGE SCALE GENOMIC DNA]</scope>
    <source>
        <strain evidence="2">M_S1</strain>
        <tissue evidence="2">Blood</tissue>
    </source>
</reference>
<comment type="caution">
    <text evidence="2">The sequence shown here is derived from an EMBL/GenBank/DDBJ whole genome shotgun (WGS) entry which is preliminary data.</text>
</comment>
<dbReference type="AlphaFoldDB" id="A0A7J6A294"/>
<evidence type="ECO:0000313" key="3">
    <source>
        <dbReference type="Proteomes" id="UP000593565"/>
    </source>
</evidence>
<proteinExistence type="predicted"/>
<name>A0A7J6A294_AMEME</name>
<keyword evidence="1" id="KW-0732">Signal</keyword>
<evidence type="ECO:0000256" key="1">
    <source>
        <dbReference type="SAM" id="SignalP"/>
    </source>
</evidence>
<gene>
    <name evidence="2" type="ORF">AMELA_G00220140</name>
</gene>
<protein>
    <submittedName>
        <fullName evidence="2">Uncharacterized protein</fullName>
    </submittedName>
</protein>
<accession>A0A7J6A294</accession>
<dbReference type="Proteomes" id="UP000593565">
    <property type="component" value="Unassembled WGS sequence"/>
</dbReference>
<dbReference type="EMBL" id="JAAGNN010000019">
    <property type="protein sequence ID" value="KAF4076876.1"/>
    <property type="molecule type" value="Genomic_DNA"/>
</dbReference>
<feature type="chain" id="PRO_5029699588" evidence="1">
    <location>
        <begin position="25"/>
        <end position="163"/>
    </location>
</feature>
<feature type="signal peptide" evidence="1">
    <location>
        <begin position="1"/>
        <end position="24"/>
    </location>
</feature>
<sequence length="163" mass="18569">MLWWTLLGLRLAVTVLCLSSRSVAEQQLLCSSKSLTIWWEYDGPLHYFSISTGPCTNGMDVLYVNYTLITKFTIARAGYVINSYYKNQLWVEFFQPPVPCEDLNICHVIKGETLRESLAVSIKPYSAAEGEYRFDVHLNIIDDLEREITITLNVTAHVRNGDG</sequence>
<dbReference type="Gene3D" id="2.60.40.770">
    <property type="match status" value="1"/>
</dbReference>